<accession>A0A2P2NC96</accession>
<dbReference type="EMBL" id="GGEC01059580">
    <property type="protein sequence ID" value="MBX40064.1"/>
    <property type="molecule type" value="Transcribed_RNA"/>
</dbReference>
<proteinExistence type="predicted"/>
<organism evidence="1">
    <name type="scientific">Rhizophora mucronata</name>
    <name type="common">Asiatic mangrove</name>
    <dbReference type="NCBI Taxonomy" id="61149"/>
    <lineage>
        <taxon>Eukaryota</taxon>
        <taxon>Viridiplantae</taxon>
        <taxon>Streptophyta</taxon>
        <taxon>Embryophyta</taxon>
        <taxon>Tracheophyta</taxon>
        <taxon>Spermatophyta</taxon>
        <taxon>Magnoliopsida</taxon>
        <taxon>eudicotyledons</taxon>
        <taxon>Gunneridae</taxon>
        <taxon>Pentapetalae</taxon>
        <taxon>rosids</taxon>
        <taxon>fabids</taxon>
        <taxon>Malpighiales</taxon>
        <taxon>Rhizophoraceae</taxon>
        <taxon>Rhizophora</taxon>
    </lineage>
</organism>
<evidence type="ECO:0000313" key="1">
    <source>
        <dbReference type="EMBL" id="MBX40064.1"/>
    </source>
</evidence>
<sequence>MPNQLFASLHGYSYLLLHNTRHSRCQKHNLQST</sequence>
<reference evidence="1" key="1">
    <citation type="submission" date="2018-02" db="EMBL/GenBank/DDBJ databases">
        <title>Rhizophora mucronata_Transcriptome.</title>
        <authorList>
            <person name="Meera S.P."/>
            <person name="Sreeshan A."/>
            <person name="Augustine A."/>
        </authorList>
    </citation>
    <scope>NUCLEOTIDE SEQUENCE</scope>
    <source>
        <tissue evidence="1">Leaf</tissue>
    </source>
</reference>
<name>A0A2P2NC96_RHIMU</name>
<protein>
    <submittedName>
        <fullName evidence="1">Uncharacterized protein</fullName>
    </submittedName>
</protein>
<dbReference type="AlphaFoldDB" id="A0A2P2NC96"/>